<organism evidence="1 2">
    <name type="scientific">Marasmius oreades</name>
    <name type="common">fairy-ring Marasmius</name>
    <dbReference type="NCBI Taxonomy" id="181124"/>
    <lineage>
        <taxon>Eukaryota</taxon>
        <taxon>Fungi</taxon>
        <taxon>Dikarya</taxon>
        <taxon>Basidiomycota</taxon>
        <taxon>Agaricomycotina</taxon>
        <taxon>Agaricomycetes</taxon>
        <taxon>Agaricomycetidae</taxon>
        <taxon>Agaricales</taxon>
        <taxon>Marasmiineae</taxon>
        <taxon>Marasmiaceae</taxon>
        <taxon>Marasmius</taxon>
    </lineage>
</organism>
<dbReference type="EMBL" id="CM032181">
    <property type="protein sequence ID" value="KAG7098224.1"/>
    <property type="molecule type" value="Genomic_DNA"/>
</dbReference>
<evidence type="ECO:0000313" key="1">
    <source>
        <dbReference type="EMBL" id="KAG7098224.1"/>
    </source>
</evidence>
<dbReference type="InterPro" id="IPR015947">
    <property type="entry name" value="PUA-like_sf"/>
</dbReference>
<protein>
    <submittedName>
        <fullName evidence="1">Uncharacterized protein</fullName>
    </submittedName>
</protein>
<dbReference type="KEGG" id="more:E1B28_000191"/>
<proteinExistence type="predicted"/>
<dbReference type="RefSeq" id="XP_043014694.1">
    <property type="nucleotide sequence ID" value="XM_043145994.1"/>
</dbReference>
<keyword evidence="2" id="KW-1185">Reference proteome</keyword>
<accession>A0A9P7V0W1</accession>
<sequence>MNQIILREKTYEFRRFRIPVSVKRVWFYLNAPESRIVVICEIDPARTRMPGDSPLPEDGVGNREFNMFQKDWNGLDYAYRVKGVWALNQPLTLQTLKQRFGMKGPPRALMYVPKIILEAITSVDQQCIWTTEEQKPEPTAIDIVSAPQKMKSMKRKLTEEDISEVEPQKIKRRRSLRLSSRCSLLKTSSCDAMDVD</sequence>
<dbReference type="GeneID" id="66069267"/>
<dbReference type="Proteomes" id="UP001049176">
    <property type="component" value="Chromosome 1"/>
</dbReference>
<dbReference type="SUPFAM" id="SSF88697">
    <property type="entry name" value="PUA domain-like"/>
    <property type="match status" value="1"/>
</dbReference>
<comment type="caution">
    <text evidence="1">The sequence shown here is derived from an EMBL/GenBank/DDBJ whole genome shotgun (WGS) entry which is preliminary data.</text>
</comment>
<dbReference type="OrthoDB" id="2149705at2759"/>
<name>A0A9P7V0W1_9AGAR</name>
<evidence type="ECO:0000313" key="2">
    <source>
        <dbReference type="Proteomes" id="UP001049176"/>
    </source>
</evidence>
<dbReference type="AlphaFoldDB" id="A0A9P7V0W1"/>
<gene>
    <name evidence="1" type="ORF">E1B28_000191</name>
</gene>
<reference evidence="1" key="1">
    <citation type="journal article" date="2021" name="Genome Biol. Evol.">
        <title>The assembled and annotated genome of the fairy-ring fungus Marasmius oreades.</title>
        <authorList>
            <person name="Hiltunen M."/>
            <person name="Ament-Velasquez S.L."/>
            <person name="Johannesson H."/>
        </authorList>
    </citation>
    <scope>NUCLEOTIDE SEQUENCE</scope>
    <source>
        <strain evidence="1">03SP1</strain>
    </source>
</reference>